<dbReference type="InterPro" id="IPR036611">
    <property type="entry name" value="Trigger_fac_ribosome-bd_sf"/>
</dbReference>
<evidence type="ECO:0000259" key="14">
    <source>
        <dbReference type="PROSITE" id="PS50059"/>
    </source>
</evidence>
<dbReference type="GO" id="GO:0051301">
    <property type="term" value="P:cell division"/>
    <property type="evidence" value="ECO:0007669"/>
    <property type="project" value="UniProtKB-KW"/>
</dbReference>
<comment type="catalytic activity">
    <reaction evidence="1 11 12">
        <text>[protein]-peptidylproline (omega=180) = [protein]-peptidylproline (omega=0)</text>
        <dbReference type="Rhea" id="RHEA:16237"/>
        <dbReference type="Rhea" id="RHEA-COMP:10747"/>
        <dbReference type="Rhea" id="RHEA-COMP:10748"/>
        <dbReference type="ChEBI" id="CHEBI:83833"/>
        <dbReference type="ChEBI" id="CHEBI:83834"/>
        <dbReference type="EC" id="5.2.1.8"/>
    </reaction>
</comment>
<keyword evidence="8 11" id="KW-0413">Isomerase</keyword>
<dbReference type="Pfam" id="PF05698">
    <property type="entry name" value="Trigger_C"/>
    <property type="match status" value="1"/>
</dbReference>
<dbReference type="InterPro" id="IPR008880">
    <property type="entry name" value="Trigger_fac_C"/>
</dbReference>
<dbReference type="GO" id="GO:0003755">
    <property type="term" value="F:peptidyl-prolyl cis-trans isomerase activity"/>
    <property type="evidence" value="ECO:0007669"/>
    <property type="project" value="UniProtKB-UniRule"/>
</dbReference>
<dbReference type="SUPFAM" id="SSF109998">
    <property type="entry name" value="Triger factor/SurA peptide-binding domain-like"/>
    <property type="match status" value="1"/>
</dbReference>
<dbReference type="EMBL" id="MGJO01000058">
    <property type="protein sequence ID" value="OGN07992.1"/>
    <property type="molecule type" value="Genomic_DNA"/>
</dbReference>
<accession>A0A1F8F4D5</accession>
<dbReference type="NCBIfam" id="TIGR00115">
    <property type="entry name" value="tig"/>
    <property type="match status" value="1"/>
</dbReference>
<dbReference type="Gene3D" id="1.10.3120.10">
    <property type="entry name" value="Trigger factor, C-terminal domain"/>
    <property type="match status" value="1"/>
</dbReference>
<comment type="function">
    <text evidence="11">Involved in protein export. Acts as a chaperone by maintaining the newly synthesized protein in an open conformation. Functions as a peptidyl-prolyl cis-trans isomerase.</text>
</comment>
<gene>
    <name evidence="11" type="primary">tig</name>
    <name evidence="15" type="ORF">A3C61_02030</name>
</gene>
<keyword evidence="9 11" id="KW-0131">Cell cycle</keyword>
<dbReference type="GO" id="GO:0005737">
    <property type="term" value="C:cytoplasm"/>
    <property type="evidence" value="ECO:0007669"/>
    <property type="project" value="UniProtKB-SubCell"/>
</dbReference>
<evidence type="ECO:0000256" key="5">
    <source>
        <dbReference type="ARBA" id="ARBA00022618"/>
    </source>
</evidence>
<keyword evidence="5 11" id="KW-0132">Cell division</keyword>
<dbReference type="GO" id="GO:0006457">
    <property type="term" value="P:protein folding"/>
    <property type="evidence" value="ECO:0007669"/>
    <property type="project" value="UniProtKB-UniRule"/>
</dbReference>
<dbReference type="Pfam" id="PF05697">
    <property type="entry name" value="Trigger_N"/>
    <property type="match status" value="1"/>
</dbReference>
<keyword evidence="6 11" id="KW-0697">Rotamase</keyword>
<comment type="similarity">
    <text evidence="2 11 13">Belongs to the FKBP-type PPIase family. Tig subfamily.</text>
</comment>
<dbReference type="Gene3D" id="3.10.50.40">
    <property type="match status" value="1"/>
</dbReference>
<evidence type="ECO:0000256" key="13">
    <source>
        <dbReference type="RuleBase" id="RU003914"/>
    </source>
</evidence>
<dbReference type="HAMAP" id="MF_00303">
    <property type="entry name" value="Trigger_factor_Tig"/>
    <property type="match status" value="1"/>
</dbReference>
<name>A0A1F8F4D5_9BACT</name>
<comment type="caution">
    <text evidence="15">The sequence shown here is derived from an EMBL/GenBank/DDBJ whole genome shotgun (WGS) entry which is preliminary data.</text>
</comment>
<dbReference type="GO" id="GO:0015031">
    <property type="term" value="P:protein transport"/>
    <property type="evidence" value="ECO:0007669"/>
    <property type="project" value="UniProtKB-UniRule"/>
</dbReference>
<organism evidence="15 16">
    <name type="scientific">Candidatus Yanofskybacteria bacterium RIFCSPHIGHO2_02_FULL_39_10</name>
    <dbReference type="NCBI Taxonomy" id="1802674"/>
    <lineage>
        <taxon>Bacteria</taxon>
        <taxon>Candidatus Yanofskyibacteriota</taxon>
    </lineage>
</organism>
<dbReference type="Pfam" id="PF00254">
    <property type="entry name" value="FKBP_C"/>
    <property type="match status" value="1"/>
</dbReference>
<dbReference type="Proteomes" id="UP000178908">
    <property type="component" value="Unassembled WGS sequence"/>
</dbReference>
<sequence length="426" mass="48618">MNSTVKKIKQNNIELTVELGREELDKYVQSAEDQIVREVQIDGFRKGKASKDAVRKKVGNQYILETALDIAVHDSLEKAIEKDKLEVLKMAQLEVKENSPAKLVYKVVLTIFPKITLVDISDDKIQKKDIKVEQNEINEAIDFICNSRAKFLAKDGVAEKGDRVEVDFEVTSEGLPVEGGISKNHPLVIGDNKFIPGFEEQIIGMKSGTEKKFSLIVPKDYFHKAIAGKEIDFEVKVIAVQKIEKPNLDDDFARSLGRFSDLDDFKNNVKEGILQEKKTKEKERLRLDILSRIADKSSIELPQDMVDEQLNVMIASFDNELHQKGMELSIYLAHLNKTQEDLKKDWQAEAEKQVKFYIILRKVAQDNHIQPSEEEIEQETGKLIQVMVARGQLDQNNINIEEIKNSVSVELIKDKTMSFLEEKYVS</sequence>
<dbReference type="Gene3D" id="3.30.70.1050">
    <property type="entry name" value="Trigger factor ribosome-binding domain"/>
    <property type="match status" value="1"/>
</dbReference>
<comment type="subcellular location">
    <subcellularLocation>
        <location evidence="11">Cytoplasm</location>
    </subcellularLocation>
    <text evidence="11">About half TF is bound to the ribosome near the polypeptide exit tunnel while the other half is free in the cytoplasm.</text>
</comment>
<evidence type="ECO:0000256" key="4">
    <source>
        <dbReference type="ARBA" id="ARBA00016902"/>
    </source>
</evidence>
<dbReference type="PIRSF" id="PIRSF003095">
    <property type="entry name" value="Trigger_factor"/>
    <property type="match status" value="1"/>
</dbReference>
<proteinExistence type="inferred from homology"/>
<dbReference type="InterPro" id="IPR037041">
    <property type="entry name" value="Trigger_fac_C_sf"/>
</dbReference>
<dbReference type="InterPro" id="IPR001179">
    <property type="entry name" value="PPIase_FKBP_dom"/>
</dbReference>
<evidence type="ECO:0000256" key="11">
    <source>
        <dbReference type="HAMAP-Rule" id="MF_00303"/>
    </source>
</evidence>
<dbReference type="PROSITE" id="PS50059">
    <property type="entry name" value="FKBP_PPIASE"/>
    <property type="match status" value="1"/>
</dbReference>
<dbReference type="InterPro" id="IPR027304">
    <property type="entry name" value="Trigger_fact/SurA_dom_sf"/>
</dbReference>
<evidence type="ECO:0000256" key="1">
    <source>
        <dbReference type="ARBA" id="ARBA00000971"/>
    </source>
</evidence>
<evidence type="ECO:0000256" key="9">
    <source>
        <dbReference type="ARBA" id="ARBA00023306"/>
    </source>
</evidence>
<keyword evidence="7 11" id="KW-0143">Chaperone</keyword>
<evidence type="ECO:0000256" key="6">
    <source>
        <dbReference type="ARBA" id="ARBA00023110"/>
    </source>
</evidence>
<dbReference type="InterPro" id="IPR046357">
    <property type="entry name" value="PPIase_dom_sf"/>
</dbReference>
<evidence type="ECO:0000256" key="2">
    <source>
        <dbReference type="ARBA" id="ARBA00005464"/>
    </source>
</evidence>
<evidence type="ECO:0000313" key="16">
    <source>
        <dbReference type="Proteomes" id="UP000178908"/>
    </source>
</evidence>
<feature type="domain" description="PPIase FKBP-type" evidence="14">
    <location>
        <begin position="161"/>
        <end position="221"/>
    </location>
</feature>
<keyword evidence="11" id="KW-0963">Cytoplasm</keyword>
<dbReference type="SUPFAM" id="SSF102735">
    <property type="entry name" value="Trigger factor ribosome-binding domain"/>
    <property type="match status" value="1"/>
</dbReference>
<protein>
    <recommendedName>
        <fullName evidence="4 11">Trigger factor</fullName>
        <shortName evidence="11">TF</shortName>
        <ecNumber evidence="3 11">5.2.1.8</ecNumber>
    </recommendedName>
    <alternativeName>
        <fullName evidence="10 11">PPIase</fullName>
    </alternativeName>
</protein>
<evidence type="ECO:0000256" key="10">
    <source>
        <dbReference type="ARBA" id="ARBA00029986"/>
    </source>
</evidence>
<reference evidence="15 16" key="1">
    <citation type="journal article" date="2016" name="Nat. Commun.">
        <title>Thousands of microbial genomes shed light on interconnected biogeochemical processes in an aquifer system.</title>
        <authorList>
            <person name="Anantharaman K."/>
            <person name="Brown C.T."/>
            <person name="Hug L.A."/>
            <person name="Sharon I."/>
            <person name="Castelle C.J."/>
            <person name="Probst A.J."/>
            <person name="Thomas B.C."/>
            <person name="Singh A."/>
            <person name="Wilkins M.J."/>
            <person name="Karaoz U."/>
            <person name="Brodie E.L."/>
            <person name="Williams K.H."/>
            <person name="Hubbard S.S."/>
            <person name="Banfield J.F."/>
        </authorList>
    </citation>
    <scope>NUCLEOTIDE SEQUENCE [LARGE SCALE GENOMIC DNA]</scope>
</reference>
<evidence type="ECO:0000256" key="3">
    <source>
        <dbReference type="ARBA" id="ARBA00013194"/>
    </source>
</evidence>
<evidence type="ECO:0000256" key="7">
    <source>
        <dbReference type="ARBA" id="ARBA00023186"/>
    </source>
</evidence>
<dbReference type="AlphaFoldDB" id="A0A1F8F4D5"/>
<evidence type="ECO:0000313" key="15">
    <source>
        <dbReference type="EMBL" id="OGN07992.1"/>
    </source>
</evidence>
<dbReference type="FunFam" id="3.10.50.40:FF:000001">
    <property type="entry name" value="Trigger factor"/>
    <property type="match status" value="1"/>
</dbReference>
<evidence type="ECO:0000256" key="8">
    <source>
        <dbReference type="ARBA" id="ARBA00023235"/>
    </source>
</evidence>
<evidence type="ECO:0000256" key="12">
    <source>
        <dbReference type="PROSITE-ProRule" id="PRU00277"/>
    </source>
</evidence>
<dbReference type="EC" id="5.2.1.8" evidence="3 11"/>
<dbReference type="InterPro" id="IPR005215">
    <property type="entry name" value="Trig_fac"/>
</dbReference>
<comment type="domain">
    <text evidence="11">Consists of 3 domains; the N-terminus binds the ribosome, the middle domain has PPIase activity, while the C-terminus has intrinsic chaperone activity on its own.</text>
</comment>
<dbReference type="SUPFAM" id="SSF54534">
    <property type="entry name" value="FKBP-like"/>
    <property type="match status" value="1"/>
</dbReference>
<dbReference type="InterPro" id="IPR008881">
    <property type="entry name" value="Trigger_fac_ribosome-bd_bac"/>
</dbReference>